<dbReference type="InterPro" id="IPR050103">
    <property type="entry name" value="Class-III_PLP-dep_AT"/>
</dbReference>
<dbReference type="InterPro" id="IPR049704">
    <property type="entry name" value="Aminotrans_3_PPA_site"/>
</dbReference>
<keyword evidence="5 7" id="KW-0663">Pyridoxal phosphate</keyword>
<comment type="similarity">
    <text evidence="7">Belongs to the class-III pyridoxal-phosphate-dependent aminotransferase family.</text>
</comment>
<dbReference type="InterPro" id="IPR004636">
    <property type="entry name" value="AcOrn/SuccOrn_fam"/>
</dbReference>
<evidence type="ECO:0000256" key="4">
    <source>
        <dbReference type="ARBA" id="ARBA00022679"/>
    </source>
</evidence>
<keyword evidence="4 8" id="KW-0808">Transferase</keyword>
<evidence type="ECO:0000256" key="3">
    <source>
        <dbReference type="ARBA" id="ARBA00022605"/>
    </source>
</evidence>
<evidence type="ECO:0000256" key="5">
    <source>
        <dbReference type="ARBA" id="ARBA00022898"/>
    </source>
</evidence>
<dbReference type="Gene3D" id="3.40.640.10">
    <property type="entry name" value="Type I PLP-dependent aspartate aminotransferase-like (Major domain)"/>
    <property type="match status" value="1"/>
</dbReference>
<evidence type="ECO:0000256" key="6">
    <source>
        <dbReference type="ARBA" id="ARBA00029440"/>
    </source>
</evidence>
<dbReference type="Proteomes" id="UP001314241">
    <property type="component" value="Unassembled WGS sequence"/>
</dbReference>
<evidence type="ECO:0000256" key="7">
    <source>
        <dbReference type="RuleBase" id="RU003560"/>
    </source>
</evidence>
<comment type="cofactor">
    <cofactor evidence="1">
        <name>pyridoxal 5'-phosphate</name>
        <dbReference type="ChEBI" id="CHEBI:597326"/>
    </cofactor>
</comment>
<dbReference type="SUPFAM" id="SSF53383">
    <property type="entry name" value="PLP-dependent transferases"/>
    <property type="match status" value="1"/>
</dbReference>
<dbReference type="InterPro" id="IPR005814">
    <property type="entry name" value="Aminotrans_3"/>
</dbReference>
<keyword evidence="9" id="KW-1185">Reference proteome</keyword>
<dbReference type="NCBIfam" id="TIGR00707">
    <property type="entry name" value="argD"/>
    <property type="match status" value="1"/>
</dbReference>
<dbReference type="InterPro" id="IPR015422">
    <property type="entry name" value="PyrdxlP-dep_Trfase_small"/>
</dbReference>
<dbReference type="GO" id="GO:0003992">
    <property type="term" value="F:N2-acetyl-L-ornithine:2-oxoglutarate 5-aminotransferase activity"/>
    <property type="evidence" value="ECO:0007669"/>
    <property type="project" value="UniProtKB-EC"/>
</dbReference>
<dbReference type="CDD" id="cd00610">
    <property type="entry name" value="OAT_like"/>
    <property type="match status" value="1"/>
</dbReference>
<dbReference type="RefSeq" id="WP_349642278.1">
    <property type="nucleotide sequence ID" value="NZ_CAWVOH010000003.1"/>
</dbReference>
<dbReference type="NCBIfam" id="NF002797">
    <property type="entry name" value="PRK02936.1"/>
    <property type="match status" value="1"/>
</dbReference>
<proteinExistence type="inferred from homology"/>
<comment type="caution">
    <text evidence="8">The sequence shown here is derived from an EMBL/GenBank/DDBJ whole genome shotgun (WGS) entry which is preliminary data.</text>
</comment>
<evidence type="ECO:0000313" key="9">
    <source>
        <dbReference type="Proteomes" id="UP001314241"/>
    </source>
</evidence>
<accession>A0ABM9N683</accession>
<reference evidence="8 9" key="1">
    <citation type="submission" date="2024-01" db="EMBL/GenBank/DDBJ databases">
        <authorList>
            <person name="Botero Cardona J."/>
        </authorList>
    </citation>
    <scope>NUCLEOTIDE SEQUENCE [LARGE SCALE GENOMIC DNA]</scope>
    <source>
        <strain evidence="8 9">LMG 33000</strain>
    </source>
</reference>
<name>A0ABM9N683_9LACO</name>
<dbReference type="Pfam" id="PF00202">
    <property type="entry name" value="Aminotran_3"/>
    <property type="match status" value="1"/>
</dbReference>
<sequence>MNPIMNTYQPFPIELVDGHDFHLVDKAGKTYLDLTSGIGVCNLGYSNKPIYEAVSAQLKKVWHLSNLYPNAMATAVAEKLNPAGYQSFFCNSGTEANEAALKLAHKATGKSKVIAFQEGFHGRTIGSLSVTGYPHIQEGFGPLIADVQLLDYNDQAALKAIDAETAAVILEVVQGEGGVNTGKKDWLQAIQKQCQAAGALLIIDEVQSGMGRTGYKFAHEAFDLQPDIITVAKGLGNGLPVGAMLAKAEVAAHFKPGDHGNTFGGNPVVMAAANQVLAQLTPIFLATVQEKGEKLFAELDAKIKPLPAVLSISGLGLMVGIHLDAALPVKDVISKLQEKGILTLSARGNTLRLLPPLIIDETALKTAVESIAIAIQELSPA</sequence>
<dbReference type="PANTHER" id="PTHR11986:SF79">
    <property type="entry name" value="ACETYLORNITHINE AMINOTRANSFERASE, MITOCHONDRIAL"/>
    <property type="match status" value="1"/>
</dbReference>
<keyword evidence="2 8" id="KW-0032">Aminotransferase</keyword>
<dbReference type="PROSITE" id="PS00600">
    <property type="entry name" value="AA_TRANSFER_CLASS_3"/>
    <property type="match status" value="1"/>
</dbReference>
<dbReference type="InterPro" id="IPR015424">
    <property type="entry name" value="PyrdxlP-dep_Trfase"/>
</dbReference>
<dbReference type="InterPro" id="IPR015421">
    <property type="entry name" value="PyrdxlP-dep_Trfase_major"/>
</dbReference>
<dbReference type="EC" id="2.6.1.11" evidence="8"/>
<dbReference type="Gene3D" id="3.90.1150.10">
    <property type="entry name" value="Aspartate Aminotransferase, domain 1"/>
    <property type="match status" value="1"/>
</dbReference>
<organism evidence="8 9">
    <name type="scientific">Eupransor demetentiae</name>
    <dbReference type="NCBI Taxonomy" id="3109584"/>
    <lineage>
        <taxon>Bacteria</taxon>
        <taxon>Bacillati</taxon>
        <taxon>Bacillota</taxon>
        <taxon>Bacilli</taxon>
        <taxon>Lactobacillales</taxon>
        <taxon>Lactobacillaceae</taxon>
        <taxon>Eupransor</taxon>
    </lineage>
</organism>
<evidence type="ECO:0000313" key="8">
    <source>
        <dbReference type="EMBL" id="CAK8054729.1"/>
    </source>
</evidence>
<evidence type="ECO:0000256" key="2">
    <source>
        <dbReference type="ARBA" id="ARBA00022576"/>
    </source>
</evidence>
<comment type="pathway">
    <text evidence="6">Amino-acid biosynthesis.</text>
</comment>
<keyword evidence="3" id="KW-0028">Amino-acid biosynthesis</keyword>
<protein>
    <submittedName>
        <fullName evidence="8">Acetylornithine/succinyldiaminopimelate/putrescin e aminotransferase (ArgD)</fullName>
        <ecNumber evidence="8">2.6.1.11</ecNumber>
        <ecNumber evidence="8">2.6.1.17</ecNumber>
    </submittedName>
</protein>
<gene>
    <name evidence="8" type="ORF">R54876_GBNLAHCA_01304</name>
</gene>
<dbReference type="GO" id="GO:0009016">
    <property type="term" value="F:succinyldiaminopimelate transaminase activity"/>
    <property type="evidence" value="ECO:0007669"/>
    <property type="project" value="UniProtKB-EC"/>
</dbReference>
<dbReference type="EC" id="2.6.1.17" evidence="8"/>
<dbReference type="NCBIfam" id="NF002325">
    <property type="entry name" value="PRK01278.1"/>
    <property type="match status" value="1"/>
</dbReference>
<dbReference type="PIRSF" id="PIRSF000521">
    <property type="entry name" value="Transaminase_4ab_Lys_Orn"/>
    <property type="match status" value="1"/>
</dbReference>
<dbReference type="EMBL" id="CAWVOH010000003">
    <property type="protein sequence ID" value="CAK8054729.1"/>
    <property type="molecule type" value="Genomic_DNA"/>
</dbReference>
<evidence type="ECO:0000256" key="1">
    <source>
        <dbReference type="ARBA" id="ARBA00001933"/>
    </source>
</evidence>
<dbReference type="PANTHER" id="PTHR11986">
    <property type="entry name" value="AMINOTRANSFERASE CLASS III"/>
    <property type="match status" value="1"/>
</dbReference>